<dbReference type="SUPFAM" id="SSF53098">
    <property type="entry name" value="Ribonuclease H-like"/>
    <property type="match status" value="1"/>
</dbReference>
<keyword evidence="2" id="KW-0175">Coiled coil</keyword>
<evidence type="ECO:0000256" key="3">
    <source>
        <dbReference type="SAM" id="MobiDB-lite"/>
    </source>
</evidence>
<feature type="compositionally biased region" description="Acidic residues" evidence="3">
    <location>
        <begin position="1040"/>
        <end position="1054"/>
    </location>
</feature>
<dbReference type="InterPro" id="IPR036397">
    <property type="entry name" value="RNaseH_sf"/>
</dbReference>
<dbReference type="InterPro" id="IPR001584">
    <property type="entry name" value="Integrase_cat-core"/>
</dbReference>
<dbReference type="SMART" id="SM00356">
    <property type="entry name" value="ZnF_C3H1"/>
    <property type="match status" value="1"/>
</dbReference>
<sequence length="2413" mass="267111">MPELKKGDAAGSALKFQDWLEVSSSILADVSEHSGQWWEQVLQLVGSTYAKWLAATPLERLQITPVGEASLCSGRWIRVNARIASMLLASMGDELKADAVALRITQSVPRMVFRMYSMFQPGGSAERHDLLQRLQSPGDTMGSDSLEDTLRVLQAWPRWVARCISMKMSPPDPQVLARGLMSLTSHHINSSPDAAFRTSMLRTTLRLDAQPDLDQVISYQRHLQAELETMVNSGSMGMPSTTAPSSGPKVKAAEVTSPPRKDRSTDPCKYFAKPGGCKRGLKCGFSHSMAGMDRETRSRKCLQCGSESHRQKDCVVNKPRAPPTSSATSSPTTNRSDKATTSSSQAPSVAARQVSTTSGVGDQGVVPGVPWTLESLIQATQQFVQAQPTSNQDERPSSPEKTGATIKTVILKDLRVSGSATTTALLDSGATHSLRSARSQEEWQQGEKVMVQLAGDSQLQMKIGEGGSLLMPPLSHTGQKPSQTIVPLGELVKTLGYTLVWTPTKCILEDKNGHRIPLNTSTGCPQICEAEALAMIARLEERKLEQLENAALTTEDRISVAAMALQKSWFDRLISYAAEGGHEAKEMGLRALRDAPFFRDVPGECLGGLVPDELPKGGWEAVKNVSFLSRPKRRRLLGAKRWIIHLFSGDPGHYEISKLDRGDAIVLQLDIRNSKAQDILSPSTWRMLMWGALHGRIDLVMGGPPGRAVSTWAKDGTTTNLRAQTLICRMLWLYSCSVAGRCARADYGGRSKQVGFVLEHPATLSSEVESENNHGGFWDSSLWRIFQEETGQIEVTFDQRAMGAERTSVTTLGTNVLYLKGIHGVGLEGEERIKGPQSSDYSVWSPGLVNALVVGLHLWAQSPRAYAMSSQQWKRHVDANHLPYRKDCVTCVMSKTTGRRHARVHHPDSFVLTSDLGGPIRPGLDSTSKGTIGKGIKYLLAAKYVFPKEYLKAYSGNEPPEDQGMPSQMEVKFGPEDSEIQNMFQEPPEEHRDHLPHGDEGVEAGRGDKPPEEPRDHLPHGDEGVEPGQNNATLDHDLSDGDYEPTDMEEDLPDLDPAKQIRVQDLDQAKEDEPEQKQSTHPVMEWGDCEPPELSYLIFAVGLPNNKGATVKSALQDVALYLGSHGLPVYRFHADKGEFFNHSLREWLRAQGIRGTWGEPGIPQTNGRAEGTVRWVKDRIRTLLMSARLPTKLWPLAAEVAAAEQRSMMLGWRSLLAAPFGATVYIKKKPFKATGPRLRADAFESKWIKGKYMGLSGLLNRGHVVYVPAQEGETEAFLHTLHVRSDLVDPGEPELELRVDPAMKPRHKVVGKQSPDRIVMRKFEVDAREAIEKEANQLLMNWSDQKAMNFVASLAKSQAVVERKFGAFRHGGVVGLMQALTTSPNTTRVLAKLVRERAPTATFTAVWISNNTQLEMHRDSNNDAEALNYVLAIHEPRTGGELWVELEKGDVVQGEITEMVEKNGEKLYGQQLSLKEGECIEFSPRKRHAVQPWTGERLVLVGYTPQCLGKLNYDMIQILEDHEFLVPVSQLPETFLPRLAMKELRVEEEVECNKRDEEELQDEEEWKLYLDVKGSPVKVAGSRDDYDREPGPRVYKTEVTYTKDIEKVLKELQGPLDVVYNVNPAEVLNNLEKWLPSIKKEVDGIMVAVEKLLPNTPTRTAWLQRRGVQKLPTKFVFTVKPNDKADINDPATWFKRKARLVVCGNMATHSDSDLYTESAPAEAVRAALILSQRNMWDIAVLDIVAAFLKTPMGRSSRDPIAVVQPPKLLEKLQLTAPLELWGLVRALYGLKESPRLWGSFRDETLEKLEVRIHDSVLQMRRGKAVTAWWTVKDSSGATVAIVVVYVDDFLLCGKRDLVERLAKLIQSVWETSPLQFLEPMQQVRFLGMELTMADDGSRVVSLSQEGYINELLRAKQVGVTELSQIPLSKDLALFSVQPTDEAPNPESVLEAQKVAGEVLWLAQRTRPDLAFVSSVMSALTTKAPARVSTIGRKVMTYLQKTKSYRLQVNYDASGLTLFADSASAPEGARSQTGWLVMFHGSALTWKSGRQPTVCLSTAECELLALTDGAVALLGAEAMLGDVGEVITSRALASDSTAALSITSGTGRWQLADLLTKALSGQRIKDLLTLWGVTGWQGNESSPTTSGVGGSARVLVAIICCLMIMTAESKSVGQSTKQDLELHWDMVGWIMGLLAVVGCVAVWELLKWGAREVCDEWAPGAGSRKLRRLKKLRDATTLAIQQELDRVAGDQHRNSVATPDDQRVSQQATGGVETPRRQEARSSTDPSVRRIPPSPGAESTTSTTSTWADEITDAEEVFRVYKDMLMLLTVEEQKIGLRPEGLMTTGVKEELAGRLATRLMTVGQQGRVPPTVRQSKYALWLWRTKHLQGRCYLRYSDLCEKRSLSTWIGAWKER</sequence>
<dbReference type="CDD" id="cd09272">
    <property type="entry name" value="RNase_HI_RT_Ty1"/>
    <property type="match status" value="1"/>
</dbReference>
<dbReference type="PROSITE" id="PS50158">
    <property type="entry name" value="ZF_CCHC"/>
    <property type="match status" value="1"/>
</dbReference>
<dbReference type="PROSITE" id="PS50103">
    <property type="entry name" value="ZF_C3H1"/>
    <property type="match status" value="1"/>
</dbReference>
<feature type="region of interest" description="Disordered" evidence="3">
    <location>
        <begin position="988"/>
        <end position="1057"/>
    </location>
</feature>
<reference evidence="7" key="1">
    <citation type="submission" date="2021-02" db="EMBL/GenBank/DDBJ databases">
        <authorList>
            <person name="Dougan E. K."/>
            <person name="Rhodes N."/>
            <person name="Thang M."/>
            <person name="Chan C."/>
        </authorList>
    </citation>
    <scope>NUCLEOTIDE SEQUENCE</scope>
</reference>
<dbReference type="InterPro" id="IPR012337">
    <property type="entry name" value="RNaseH-like_sf"/>
</dbReference>
<dbReference type="EMBL" id="CAJNDS010002198">
    <property type="protein sequence ID" value="CAE7368315.1"/>
    <property type="molecule type" value="Genomic_DNA"/>
</dbReference>
<feature type="zinc finger region" description="C3H1-type" evidence="1">
    <location>
        <begin position="262"/>
        <end position="290"/>
    </location>
</feature>
<feature type="domain" description="CCHC-type" evidence="5">
    <location>
        <begin position="299"/>
        <end position="314"/>
    </location>
</feature>
<comment type="caution">
    <text evidence="7">The sequence shown here is derived from an EMBL/GenBank/DDBJ whole genome shotgun (WGS) entry which is preliminary data.</text>
</comment>
<dbReference type="Pfam" id="PF07727">
    <property type="entry name" value="RVT_2"/>
    <property type="match status" value="1"/>
</dbReference>
<evidence type="ECO:0000313" key="7">
    <source>
        <dbReference type="EMBL" id="CAE7368315.1"/>
    </source>
</evidence>
<dbReference type="GO" id="GO:0008270">
    <property type="term" value="F:zinc ion binding"/>
    <property type="evidence" value="ECO:0007669"/>
    <property type="project" value="UniProtKB-KW"/>
</dbReference>
<feature type="coiled-coil region" evidence="2">
    <location>
        <begin position="530"/>
        <end position="557"/>
    </location>
</feature>
<dbReference type="SUPFAM" id="SSF56672">
    <property type="entry name" value="DNA/RNA polymerases"/>
    <property type="match status" value="1"/>
</dbReference>
<evidence type="ECO:0000256" key="1">
    <source>
        <dbReference type="PROSITE-ProRule" id="PRU00723"/>
    </source>
</evidence>
<accession>A0A812PZS5</accession>
<feature type="region of interest" description="Disordered" evidence="3">
    <location>
        <begin position="233"/>
        <end position="271"/>
    </location>
</feature>
<evidence type="ECO:0000259" key="4">
    <source>
        <dbReference type="PROSITE" id="PS50103"/>
    </source>
</evidence>
<dbReference type="Pfam" id="PF00642">
    <property type="entry name" value="zf-CCCH"/>
    <property type="match status" value="1"/>
</dbReference>
<dbReference type="Proteomes" id="UP000604046">
    <property type="component" value="Unassembled WGS sequence"/>
</dbReference>
<proteinExistence type="predicted"/>
<keyword evidence="1" id="KW-0863">Zinc-finger</keyword>
<feature type="compositionally biased region" description="Low complexity" evidence="3">
    <location>
        <begin position="323"/>
        <end position="333"/>
    </location>
</feature>
<feature type="domain" description="C3H1-type" evidence="4">
    <location>
        <begin position="262"/>
        <end position="290"/>
    </location>
</feature>
<evidence type="ECO:0000259" key="5">
    <source>
        <dbReference type="PROSITE" id="PS50158"/>
    </source>
</evidence>
<protein>
    <recommendedName>
        <fullName evidence="9">Retrovirus-related Pol polyprotein from transposon TNT 1-94</fullName>
    </recommendedName>
</protein>
<name>A0A812PZS5_9DINO</name>
<dbReference type="PANTHER" id="PTHR11439">
    <property type="entry name" value="GAG-POL-RELATED RETROTRANSPOSON"/>
    <property type="match status" value="1"/>
</dbReference>
<dbReference type="GO" id="GO:0003676">
    <property type="term" value="F:nucleic acid binding"/>
    <property type="evidence" value="ECO:0007669"/>
    <property type="project" value="InterPro"/>
</dbReference>
<feature type="compositionally biased region" description="Polar residues" evidence="3">
    <location>
        <begin position="339"/>
        <end position="358"/>
    </location>
</feature>
<dbReference type="PANTHER" id="PTHR11439:SF467">
    <property type="entry name" value="INTEGRASE CATALYTIC DOMAIN-CONTAINING PROTEIN"/>
    <property type="match status" value="1"/>
</dbReference>
<dbReference type="OrthoDB" id="415078at2759"/>
<feature type="compositionally biased region" description="Basic and acidic residues" evidence="3">
    <location>
        <begin position="988"/>
        <end position="1023"/>
    </location>
</feature>
<evidence type="ECO:0000259" key="6">
    <source>
        <dbReference type="PROSITE" id="PS50994"/>
    </source>
</evidence>
<feature type="region of interest" description="Disordered" evidence="3">
    <location>
        <begin position="2248"/>
        <end position="2307"/>
    </location>
</feature>
<evidence type="ECO:0008006" key="9">
    <source>
        <dbReference type="Google" id="ProtNLM"/>
    </source>
</evidence>
<dbReference type="InterPro" id="IPR000571">
    <property type="entry name" value="Znf_CCCH"/>
</dbReference>
<keyword evidence="1" id="KW-0862">Zinc</keyword>
<feature type="region of interest" description="Disordered" evidence="3">
    <location>
        <begin position="384"/>
        <end position="405"/>
    </location>
</feature>
<dbReference type="PROSITE" id="PS50994">
    <property type="entry name" value="INTEGRASE"/>
    <property type="match status" value="1"/>
</dbReference>
<keyword evidence="1" id="KW-0479">Metal-binding</keyword>
<feature type="compositionally biased region" description="Polar residues" evidence="3">
    <location>
        <begin position="233"/>
        <end position="245"/>
    </location>
</feature>
<evidence type="ECO:0000256" key="2">
    <source>
        <dbReference type="SAM" id="Coils"/>
    </source>
</evidence>
<feature type="region of interest" description="Disordered" evidence="3">
    <location>
        <begin position="309"/>
        <end position="363"/>
    </location>
</feature>
<feature type="domain" description="Integrase catalytic" evidence="6">
    <location>
        <begin position="1053"/>
        <end position="1238"/>
    </location>
</feature>
<dbReference type="InterPro" id="IPR013103">
    <property type="entry name" value="RVT_2"/>
</dbReference>
<gene>
    <name evidence="7" type="ORF">SNAT2548_LOCUS20041</name>
</gene>
<dbReference type="InterPro" id="IPR001878">
    <property type="entry name" value="Znf_CCHC"/>
</dbReference>
<evidence type="ECO:0000313" key="8">
    <source>
        <dbReference type="Proteomes" id="UP000604046"/>
    </source>
</evidence>
<dbReference type="InterPro" id="IPR043502">
    <property type="entry name" value="DNA/RNA_pol_sf"/>
</dbReference>
<keyword evidence="8" id="KW-1185">Reference proteome</keyword>
<dbReference type="GO" id="GO:0015074">
    <property type="term" value="P:DNA integration"/>
    <property type="evidence" value="ECO:0007669"/>
    <property type="project" value="InterPro"/>
</dbReference>
<organism evidence="7 8">
    <name type="scientific">Symbiodinium natans</name>
    <dbReference type="NCBI Taxonomy" id="878477"/>
    <lineage>
        <taxon>Eukaryota</taxon>
        <taxon>Sar</taxon>
        <taxon>Alveolata</taxon>
        <taxon>Dinophyceae</taxon>
        <taxon>Suessiales</taxon>
        <taxon>Symbiodiniaceae</taxon>
        <taxon>Symbiodinium</taxon>
    </lineage>
</organism>
<dbReference type="Gene3D" id="3.30.420.10">
    <property type="entry name" value="Ribonuclease H-like superfamily/Ribonuclease H"/>
    <property type="match status" value="1"/>
</dbReference>